<feature type="compositionally biased region" description="Basic and acidic residues" evidence="4">
    <location>
        <begin position="8"/>
        <end position="28"/>
    </location>
</feature>
<dbReference type="InterPro" id="IPR033690">
    <property type="entry name" value="Adenylat_kinase_CS"/>
</dbReference>
<name>A0AAV1M7G9_9NEOP</name>
<dbReference type="PRINTS" id="PR00094">
    <property type="entry name" value="ADENYLTKNASE"/>
</dbReference>
<feature type="region of interest" description="Disordered" evidence="4">
    <location>
        <begin position="1"/>
        <end position="42"/>
    </location>
</feature>
<dbReference type="Proteomes" id="UP001314205">
    <property type="component" value="Unassembled WGS sequence"/>
</dbReference>
<dbReference type="Gene3D" id="3.40.50.300">
    <property type="entry name" value="P-loop containing nucleotide triphosphate hydrolases"/>
    <property type="match status" value="2"/>
</dbReference>
<dbReference type="InterPro" id="IPR000850">
    <property type="entry name" value="Adenylat/UMP-CMP_kin"/>
</dbReference>
<evidence type="ECO:0000313" key="6">
    <source>
        <dbReference type="Proteomes" id="UP001314205"/>
    </source>
</evidence>
<keyword evidence="3" id="KW-0418">Kinase</keyword>
<evidence type="ECO:0000256" key="2">
    <source>
        <dbReference type="ARBA" id="ARBA00022741"/>
    </source>
</evidence>
<keyword evidence="1" id="KW-0808">Transferase</keyword>
<gene>
    <name evidence="5" type="ORF">PARMNEM_LOCUS21904</name>
</gene>
<dbReference type="AlphaFoldDB" id="A0AAV1M7G9"/>
<keyword evidence="2" id="KW-0547">Nucleotide-binding</keyword>
<organism evidence="5 6">
    <name type="scientific">Parnassius mnemosyne</name>
    <name type="common">clouded apollo</name>
    <dbReference type="NCBI Taxonomy" id="213953"/>
    <lineage>
        <taxon>Eukaryota</taxon>
        <taxon>Metazoa</taxon>
        <taxon>Ecdysozoa</taxon>
        <taxon>Arthropoda</taxon>
        <taxon>Hexapoda</taxon>
        <taxon>Insecta</taxon>
        <taxon>Pterygota</taxon>
        <taxon>Neoptera</taxon>
        <taxon>Endopterygota</taxon>
        <taxon>Lepidoptera</taxon>
        <taxon>Glossata</taxon>
        <taxon>Ditrysia</taxon>
        <taxon>Papilionoidea</taxon>
        <taxon>Papilionidae</taxon>
        <taxon>Parnassiinae</taxon>
        <taxon>Parnassini</taxon>
        <taxon>Parnassius</taxon>
        <taxon>Driopa</taxon>
    </lineage>
</organism>
<accession>A0AAV1M7G9</accession>
<evidence type="ECO:0000256" key="3">
    <source>
        <dbReference type="ARBA" id="ARBA00022777"/>
    </source>
</evidence>
<protein>
    <recommendedName>
        <fullName evidence="7">Adenylate kinase isoenzyme 5</fullName>
    </recommendedName>
</protein>
<proteinExistence type="predicted"/>
<dbReference type="GO" id="GO:0005524">
    <property type="term" value="F:ATP binding"/>
    <property type="evidence" value="ECO:0007669"/>
    <property type="project" value="InterPro"/>
</dbReference>
<comment type="caution">
    <text evidence="5">The sequence shown here is derived from an EMBL/GenBank/DDBJ whole genome shotgun (WGS) entry which is preliminary data.</text>
</comment>
<evidence type="ECO:0008006" key="7">
    <source>
        <dbReference type="Google" id="ProtNLM"/>
    </source>
</evidence>
<evidence type="ECO:0000256" key="1">
    <source>
        <dbReference type="ARBA" id="ARBA00022679"/>
    </source>
</evidence>
<dbReference type="PROSITE" id="PS00113">
    <property type="entry name" value="ADENYLATE_KINASE"/>
    <property type="match status" value="1"/>
</dbReference>
<sequence>MGICLDTEQNKDELESRSGVRSRRDSAWPDRATPPAASFPMQNSSHVKFEPPNVPVIFVLGGPGSGKVTHCDNLMQERRGMVHINMTDLLQQYAVGNNMQDFGNLSSTTVAEVLMLEMKMAPTAKTYLVSGYPRSMRDVAEYTEKIQTITGVVLVSWRKRVLERQIEYGARLGHVVLSLARMELDNFYGHVMPVAEYFDQSGMLIAVNGERNPEDVYEDFRTAILQILGSVEEPNLNGISGVGADGIPGEIVGIEPAPVRNRERHVKSRGEVRNPGLDVRSRGRDVRDAEVVDDPLPAAVPVAMPNGNMARIVSPKPEVIKVRGTTTRLPTLWVVGGPGSNKATLCQRAVLQRQGWMHFSLGQRLRALAEAGGGPGSEGALARAAVSGGEPAAGELAARLVRAAAGEAARLHCGLLLDGFPRDLQQMHMFQDEFHVTPRMVLLDCSKLQLGRGRRDDSVAAFRRRLEVFREHSLPMLKTLDQHHRLVIVDGDTDSTEVQAEFTRVLLEEMEKAEAIAEMPEEEAQTTNINAQPHAQLTHNIEESTLQRIAALPRQQNGSLPNGVVHNGFIPNNKVKPIANVTKISTISQMTHDDVKRLYQQSTGEVSLNTHHI</sequence>
<keyword evidence="6" id="KW-1185">Reference proteome</keyword>
<evidence type="ECO:0000256" key="4">
    <source>
        <dbReference type="SAM" id="MobiDB-lite"/>
    </source>
</evidence>
<dbReference type="GO" id="GO:0006139">
    <property type="term" value="P:nucleobase-containing compound metabolic process"/>
    <property type="evidence" value="ECO:0007669"/>
    <property type="project" value="InterPro"/>
</dbReference>
<reference evidence="5 6" key="1">
    <citation type="submission" date="2023-11" db="EMBL/GenBank/DDBJ databases">
        <authorList>
            <person name="Hedman E."/>
            <person name="Englund M."/>
            <person name="Stromberg M."/>
            <person name="Nyberg Akerstrom W."/>
            <person name="Nylinder S."/>
            <person name="Jareborg N."/>
            <person name="Kallberg Y."/>
            <person name="Kronander E."/>
        </authorList>
    </citation>
    <scope>NUCLEOTIDE SEQUENCE [LARGE SCALE GENOMIC DNA]</scope>
</reference>
<dbReference type="InterPro" id="IPR027417">
    <property type="entry name" value="P-loop_NTPase"/>
</dbReference>
<dbReference type="GO" id="GO:0019205">
    <property type="term" value="F:nucleobase-containing compound kinase activity"/>
    <property type="evidence" value="ECO:0007669"/>
    <property type="project" value="InterPro"/>
</dbReference>
<dbReference type="SUPFAM" id="SSF52540">
    <property type="entry name" value="P-loop containing nucleoside triphosphate hydrolases"/>
    <property type="match status" value="2"/>
</dbReference>
<dbReference type="PANTHER" id="PTHR23359">
    <property type="entry name" value="NUCLEOTIDE KINASE"/>
    <property type="match status" value="1"/>
</dbReference>
<dbReference type="Pfam" id="PF00406">
    <property type="entry name" value="ADK"/>
    <property type="match status" value="2"/>
</dbReference>
<dbReference type="EMBL" id="CAVLGL010000148">
    <property type="protein sequence ID" value="CAK1603551.1"/>
    <property type="molecule type" value="Genomic_DNA"/>
</dbReference>
<evidence type="ECO:0000313" key="5">
    <source>
        <dbReference type="EMBL" id="CAK1603551.1"/>
    </source>
</evidence>